<reference evidence="6 7" key="1">
    <citation type="submission" date="2019-09" db="EMBL/GenBank/DDBJ databases">
        <authorList>
            <person name="Khan S.A."/>
            <person name="Jeon C.O."/>
            <person name="Chun B.H."/>
            <person name="Jeong S.E."/>
        </authorList>
    </citation>
    <scope>NUCLEOTIDE SEQUENCE [LARGE SCALE GENOMIC DNA]</scope>
    <source>
        <strain evidence="6 7">KCTC 42508</strain>
    </source>
</reference>
<organism evidence="6 7">
    <name type="scientific">Maribacter flavus</name>
    <dbReference type="NCBI Taxonomy" id="1658664"/>
    <lineage>
        <taxon>Bacteria</taxon>
        <taxon>Pseudomonadati</taxon>
        <taxon>Bacteroidota</taxon>
        <taxon>Flavobacteriia</taxon>
        <taxon>Flavobacteriales</taxon>
        <taxon>Flavobacteriaceae</taxon>
        <taxon>Maribacter</taxon>
    </lineage>
</organism>
<dbReference type="GO" id="GO:0016811">
    <property type="term" value="F:hydrolase activity, acting on carbon-nitrogen (but not peptide) bonds, in linear amides"/>
    <property type="evidence" value="ECO:0007669"/>
    <property type="project" value="InterPro"/>
</dbReference>
<evidence type="ECO:0000256" key="4">
    <source>
        <dbReference type="ARBA" id="ARBA00022833"/>
    </source>
</evidence>
<dbReference type="SUPFAM" id="SSF53187">
    <property type="entry name" value="Zn-dependent exopeptidases"/>
    <property type="match status" value="1"/>
</dbReference>
<dbReference type="InterPro" id="IPR043795">
    <property type="entry name" value="N-alpha-Ac-DABA-like"/>
</dbReference>
<comment type="cofactor">
    <cofactor evidence="1">
        <name>Zn(2+)</name>
        <dbReference type="ChEBI" id="CHEBI:29105"/>
    </cofactor>
</comment>
<evidence type="ECO:0000259" key="5">
    <source>
        <dbReference type="Pfam" id="PF24827"/>
    </source>
</evidence>
<sequence length="346" mass="37998">MRLFTICLLLLTAVGPTRGQEGFLFQKTKIAPGTKKHFRIPVTDGRDSTFIPVTVIHGLKSGPVLGVTAGVHGYEYPPILAAQQINKNLDPSTLKGTVILVQAANVPGFFGRSPNLNPLDDKNLNRVFPGSPTGSITERMAYTITEEVISKSDFFVDVHGGDSPEDLMPYNAWYDSPAFPETSNMGREMAMAMGFDFTVMFNVSEERVLQPSLYCSQEAFHRQIPAVDIECGRLGIPGIDERDRIVSALYSLMAHLKMLPEKKVIKKKPTIISKRATITSDHDGIFYSDKKAGDRIAKGEKVGYITNFFGEKLEEIIADDSGIVLYIVGTPPINKGETLVSLGILD</sequence>
<dbReference type="PANTHER" id="PTHR37326">
    <property type="entry name" value="BLL3975 PROTEIN"/>
    <property type="match status" value="1"/>
</dbReference>
<name>A0A5B2TX15_9FLAO</name>
<dbReference type="InterPro" id="IPR055438">
    <property type="entry name" value="AstE_AspA_cat"/>
</dbReference>
<dbReference type="RefSeq" id="WP_154917230.1">
    <property type="nucleotide sequence ID" value="NZ_VUOE01000001.1"/>
</dbReference>
<dbReference type="InterPro" id="IPR053138">
    <property type="entry name" value="N-alpha-Ac-DABA_deacetylase"/>
</dbReference>
<gene>
    <name evidence="6" type="ORF">F0361_03405</name>
</gene>
<dbReference type="Proteomes" id="UP000323188">
    <property type="component" value="Unassembled WGS sequence"/>
</dbReference>
<comment type="caution">
    <text evidence="6">The sequence shown here is derived from an EMBL/GenBank/DDBJ whole genome shotgun (WGS) entry which is preliminary data.</text>
</comment>
<dbReference type="Gene3D" id="3.40.630.10">
    <property type="entry name" value="Zn peptidases"/>
    <property type="match status" value="1"/>
</dbReference>
<dbReference type="EMBL" id="VUOE01000001">
    <property type="protein sequence ID" value="KAA2218683.1"/>
    <property type="molecule type" value="Genomic_DNA"/>
</dbReference>
<dbReference type="Pfam" id="PF24827">
    <property type="entry name" value="AstE_AspA_cat"/>
    <property type="match status" value="1"/>
</dbReference>
<dbReference type="GO" id="GO:0046872">
    <property type="term" value="F:metal ion binding"/>
    <property type="evidence" value="ECO:0007669"/>
    <property type="project" value="UniProtKB-KW"/>
</dbReference>
<dbReference type="AlphaFoldDB" id="A0A5B2TX15"/>
<evidence type="ECO:0000256" key="1">
    <source>
        <dbReference type="ARBA" id="ARBA00001947"/>
    </source>
</evidence>
<dbReference type="PANTHER" id="PTHR37326:SF1">
    <property type="entry name" value="BLL3975 PROTEIN"/>
    <property type="match status" value="1"/>
</dbReference>
<accession>A0A5B2TX15</accession>
<keyword evidence="4" id="KW-0862">Zinc</keyword>
<evidence type="ECO:0000256" key="3">
    <source>
        <dbReference type="ARBA" id="ARBA00022801"/>
    </source>
</evidence>
<protein>
    <submittedName>
        <fullName evidence="6">Succinylglutamate desuccinylase</fullName>
    </submittedName>
</protein>
<dbReference type="PIRSF" id="PIRSF039012">
    <property type="entry name" value="ASP"/>
    <property type="match status" value="1"/>
</dbReference>
<feature type="domain" description="Succinylglutamate desuccinylase/Aspartoacylase catalytic" evidence="5">
    <location>
        <begin position="62"/>
        <end position="236"/>
    </location>
</feature>
<evidence type="ECO:0000256" key="2">
    <source>
        <dbReference type="ARBA" id="ARBA00022723"/>
    </source>
</evidence>
<dbReference type="GO" id="GO:0016788">
    <property type="term" value="F:hydrolase activity, acting on ester bonds"/>
    <property type="evidence" value="ECO:0007669"/>
    <property type="project" value="InterPro"/>
</dbReference>
<evidence type="ECO:0000313" key="7">
    <source>
        <dbReference type="Proteomes" id="UP000323188"/>
    </source>
</evidence>
<evidence type="ECO:0000313" key="6">
    <source>
        <dbReference type="EMBL" id="KAA2218683.1"/>
    </source>
</evidence>
<keyword evidence="3" id="KW-0378">Hydrolase</keyword>
<keyword evidence="2" id="KW-0479">Metal-binding</keyword>
<proteinExistence type="predicted"/>